<gene>
    <name evidence="1" type="ORF">KSX_03660</name>
</gene>
<dbReference type="Proteomes" id="UP000612362">
    <property type="component" value="Unassembled WGS sequence"/>
</dbReference>
<evidence type="ECO:0000313" key="1">
    <source>
        <dbReference type="EMBL" id="GHO42203.1"/>
    </source>
</evidence>
<dbReference type="AlphaFoldDB" id="A0A8J3HWM5"/>
<proteinExistence type="predicted"/>
<accession>A0A8J3HWM5</accession>
<name>A0A8J3HWM5_9CHLR</name>
<comment type="caution">
    <text evidence="1">The sequence shown here is derived from an EMBL/GenBank/DDBJ whole genome shotgun (WGS) entry which is preliminary data.</text>
</comment>
<sequence length="57" mass="6481">MTPALDTVLTFEQKYTLRIFSISFEETEDNGMDSWRLYTPDEGNVIVIHADEISAGL</sequence>
<dbReference type="EMBL" id="BNJF01000001">
    <property type="protein sequence ID" value="GHO42203.1"/>
    <property type="molecule type" value="Genomic_DNA"/>
</dbReference>
<organism evidence="1 2">
    <name type="scientific">Ktedonospora formicarum</name>
    <dbReference type="NCBI Taxonomy" id="2778364"/>
    <lineage>
        <taxon>Bacteria</taxon>
        <taxon>Bacillati</taxon>
        <taxon>Chloroflexota</taxon>
        <taxon>Ktedonobacteria</taxon>
        <taxon>Ktedonobacterales</taxon>
        <taxon>Ktedonobacteraceae</taxon>
        <taxon>Ktedonospora</taxon>
    </lineage>
</organism>
<keyword evidence="2" id="KW-1185">Reference proteome</keyword>
<protein>
    <submittedName>
        <fullName evidence="1">Uncharacterized protein</fullName>
    </submittedName>
</protein>
<reference evidence="1" key="1">
    <citation type="submission" date="2020-10" db="EMBL/GenBank/DDBJ databases">
        <title>Taxonomic study of unclassified bacteria belonging to the class Ktedonobacteria.</title>
        <authorList>
            <person name="Yabe S."/>
            <person name="Wang C.M."/>
            <person name="Zheng Y."/>
            <person name="Sakai Y."/>
            <person name="Cavaletti L."/>
            <person name="Monciardini P."/>
            <person name="Donadio S."/>
        </authorList>
    </citation>
    <scope>NUCLEOTIDE SEQUENCE</scope>
    <source>
        <strain evidence="1">SOSP1-1</strain>
    </source>
</reference>
<evidence type="ECO:0000313" key="2">
    <source>
        <dbReference type="Proteomes" id="UP000612362"/>
    </source>
</evidence>